<protein>
    <submittedName>
        <fullName evidence="2">NUDIX hydrolase domain-like protein</fullName>
    </submittedName>
</protein>
<dbReference type="AlphaFoldDB" id="A0AAE0IAY9"/>
<accession>A0AAE0IAY9</accession>
<evidence type="ECO:0000259" key="1">
    <source>
        <dbReference type="PROSITE" id="PS51462"/>
    </source>
</evidence>
<feature type="domain" description="Nudix hydrolase" evidence="1">
    <location>
        <begin position="48"/>
        <end position="221"/>
    </location>
</feature>
<dbReference type="GO" id="GO:0016787">
    <property type="term" value="F:hydrolase activity"/>
    <property type="evidence" value="ECO:0007669"/>
    <property type="project" value="UniProtKB-KW"/>
</dbReference>
<comment type="caution">
    <text evidence="2">The sequence shown here is derived from an EMBL/GenBank/DDBJ whole genome shotgun (WGS) entry which is preliminary data.</text>
</comment>
<dbReference type="InterPro" id="IPR015797">
    <property type="entry name" value="NUDIX_hydrolase-like_dom_sf"/>
</dbReference>
<dbReference type="InterPro" id="IPR000086">
    <property type="entry name" value="NUDIX_hydrolase_dom"/>
</dbReference>
<dbReference type="PANTHER" id="PTHR43736:SF1">
    <property type="entry name" value="DIHYDRONEOPTERIN TRIPHOSPHATE DIPHOSPHATASE"/>
    <property type="match status" value="1"/>
</dbReference>
<evidence type="ECO:0000313" key="3">
    <source>
        <dbReference type="Proteomes" id="UP001283341"/>
    </source>
</evidence>
<keyword evidence="2" id="KW-0378">Hydrolase</keyword>
<dbReference type="PANTHER" id="PTHR43736">
    <property type="entry name" value="ADP-RIBOSE PYROPHOSPHATASE"/>
    <property type="match status" value="1"/>
</dbReference>
<dbReference type="CDD" id="cd02883">
    <property type="entry name" value="NUDIX_Hydrolase"/>
    <property type="match status" value="1"/>
</dbReference>
<dbReference type="Gene3D" id="3.90.79.10">
    <property type="entry name" value="Nucleoside Triphosphate Pyrophosphohydrolase"/>
    <property type="match status" value="1"/>
</dbReference>
<reference evidence="2" key="1">
    <citation type="journal article" date="2023" name="Mol. Phylogenet. Evol.">
        <title>Genome-scale phylogeny and comparative genomics of the fungal order Sordariales.</title>
        <authorList>
            <person name="Hensen N."/>
            <person name="Bonometti L."/>
            <person name="Westerberg I."/>
            <person name="Brannstrom I.O."/>
            <person name="Guillou S."/>
            <person name="Cros-Aarteil S."/>
            <person name="Calhoun S."/>
            <person name="Haridas S."/>
            <person name="Kuo A."/>
            <person name="Mondo S."/>
            <person name="Pangilinan J."/>
            <person name="Riley R."/>
            <person name="LaButti K."/>
            <person name="Andreopoulos B."/>
            <person name="Lipzen A."/>
            <person name="Chen C."/>
            <person name="Yan M."/>
            <person name="Daum C."/>
            <person name="Ng V."/>
            <person name="Clum A."/>
            <person name="Steindorff A."/>
            <person name="Ohm R.A."/>
            <person name="Martin F."/>
            <person name="Silar P."/>
            <person name="Natvig D.O."/>
            <person name="Lalanne C."/>
            <person name="Gautier V."/>
            <person name="Ament-Velasquez S.L."/>
            <person name="Kruys A."/>
            <person name="Hutchinson M.I."/>
            <person name="Powell A.J."/>
            <person name="Barry K."/>
            <person name="Miller A.N."/>
            <person name="Grigoriev I.V."/>
            <person name="Debuchy R."/>
            <person name="Gladieux P."/>
            <person name="Hiltunen Thoren M."/>
            <person name="Johannesson H."/>
        </authorList>
    </citation>
    <scope>NUCLEOTIDE SEQUENCE</scope>
    <source>
        <strain evidence="2">CBS 118394</strain>
    </source>
</reference>
<dbReference type="PROSITE" id="PS51462">
    <property type="entry name" value="NUDIX"/>
    <property type="match status" value="1"/>
</dbReference>
<proteinExistence type="predicted"/>
<organism evidence="2 3">
    <name type="scientific">Apodospora peruviana</name>
    <dbReference type="NCBI Taxonomy" id="516989"/>
    <lineage>
        <taxon>Eukaryota</taxon>
        <taxon>Fungi</taxon>
        <taxon>Dikarya</taxon>
        <taxon>Ascomycota</taxon>
        <taxon>Pezizomycotina</taxon>
        <taxon>Sordariomycetes</taxon>
        <taxon>Sordariomycetidae</taxon>
        <taxon>Sordariales</taxon>
        <taxon>Lasiosphaeriaceae</taxon>
        <taxon>Apodospora</taxon>
    </lineage>
</organism>
<name>A0AAE0IAY9_9PEZI</name>
<dbReference type="Pfam" id="PF00293">
    <property type="entry name" value="NUDIX"/>
    <property type="match status" value="1"/>
</dbReference>
<reference evidence="2" key="2">
    <citation type="submission" date="2023-06" db="EMBL/GenBank/DDBJ databases">
        <authorList>
            <consortium name="Lawrence Berkeley National Laboratory"/>
            <person name="Haridas S."/>
            <person name="Hensen N."/>
            <person name="Bonometti L."/>
            <person name="Westerberg I."/>
            <person name="Brannstrom I.O."/>
            <person name="Guillou S."/>
            <person name="Cros-Aarteil S."/>
            <person name="Calhoun S."/>
            <person name="Kuo A."/>
            <person name="Mondo S."/>
            <person name="Pangilinan J."/>
            <person name="Riley R."/>
            <person name="Labutti K."/>
            <person name="Andreopoulos B."/>
            <person name="Lipzen A."/>
            <person name="Chen C."/>
            <person name="Yanf M."/>
            <person name="Daum C."/>
            <person name="Ng V."/>
            <person name="Clum A."/>
            <person name="Steindorff A."/>
            <person name="Ohm R."/>
            <person name="Martin F."/>
            <person name="Silar P."/>
            <person name="Natvig D."/>
            <person name="Lalanne C."/>
            <person name="Gautier V."/>
            <person name="Ament-Velasquez S.L."/>
            <person name="Kruys A."/>
            <person name="Hutchinson M.I."/>
            <person name="Powell A.J."/>
            <person name="Barry K."/>
            <person name="Miller A.N."/>
            <person name="Grigoriev I.V."/>
            <person name="Debuchy R."/>
            <person name="Gladieux P."/>
            <person name="Thoren M.H."/>
            <person name="Johannesson H."/>
        </authorList>
    </citation>
    <scope>NUCLEOTIDE SEQUENCE</scope>
    <source>
        <strain evidence="2">CBS 118394</strain>
    </source>
</reference>
<sequence length="237" mass="25827">MSDQEPSARSVSFVTFTSDPSVQPFCLSPPAFLARHFTHSSATRPPAARFIATGAIVFDRPLSVNSGPEQQISQPPPHVLLVQRAPTDSMPLRWETPGGACDDDDVSVLHACARELKEEAGLTAASVGPLVRLSTPAAATTTTAGDDGQQSELLGESMGGQFFLTRRANLVCKFYFVVEPADVDHVVLDPAEHTAYVWATEEEVRNKKMEGTDGIQLNFTTKEQQEVILEAFKLWKK</sequence>
<evidence type="ECO:0000313" key="2">
    <source>
        <dbReference type="EMBL" id="KAK3321789.1"/>
    </source>
</evidence>
<dbReference type="Proteomes" id="UP001283341">
    <property type="component" value="Unassembled WGS sequence"/>
</dbReference>
<gene>
    <name evidence="2" type="ORF">B0H66DRAFT_552666</name>
</gene>
<dbReference type="SUPFAM" id="SSF55811">
    <property type="entry name" value="Nudix"/>
    <property type="match status" value="1"/>
</dbReference>
<keyword evidence="3" id="KW-1185">Reference proteome</keyword>
<dbReference type="EMBL" id="JAUEDM010000003">
    <property type="protein sequence ID" value="KAK3321789.1"/>
    <property type="molecule type" value="Genomic_DNA"/>
</dbReference>